<evidence type="ECO:0000313" key="2">
    <source>
        <dbReference type="EMBL" id="GAA0647271.1"/>
    </source>
</evidence>
<keyword evidence="3" id="KW-1185">Reference proteome</keyword>
<evidence type="ECO:0000256" key="1">
    <source>
        <dbReference type="SAM" id="MobiDB-lite"/>
    </source>
</evidence>
<accession>A0ABN1HGK0</accession>
<feature type="region of interest" description="Disordered" evidence="1">
    <location>
        <begin position="47"/>
        <end position="71"/>
    </location>
</feature>
<proteinExistence type="predicted"/>
<feature type="region of interest" description="Disordered" evidence="1">
    <location>
        <begin position="1"/>
        <end position="25"/>
    </location>
</feature>
<evidence type="ECO:0000313" key="3">
    <source>
        <dbReference type="Proteomes" id="UP001500724"/>
    </source>
</evidence>
<dbReference type="Proteomes" id="UP001500724">
    <property type="component" value="Unassembled WGS sequence"/>
</dbReference>
<reference evidence="2 3" key="1">
    <citation type="journal article" date="2019" name="Int. J. Syst. Evol. Microbiol.">
        <title>The Global Catalogue of Microorganisms (GCM) 10K type strain sequencing project: providing services to taxonomists for standard genome sequencing and annotation.</title>
        <authorList>
            <consortium name="The Broad Institute Genomics Platform"/>
            <consortium name="The Broad Institute Genome Sequencing Center for Infectious Disease"/>
            <person name="Wu L."/>
            <person name="Ma J."/>
        </authorList>
    </citation>
    <scope>NUCLEOTIDE SEQUENCE [LARGE SCALE GENOMIC DNA]</scope>
    <source>
        <strain evidence="2 3">JCM 10367</strain>
    </source>
</reference>
<organism evidence="2 3">
    <name type="scientific">Streptomyces thermocarboxydovorans</name>
    <dbReference type="NCBI Taxonomy" id="59298"/>
    <lineage>
        <taxon>Bacteria</taxon>
        <taxon>Bacillati</taxon>
        <taxon>Actinomycetota</taxon>
        <taxon>Actinomycetes</taxon>
        <taxon>Kitasatosporales</taxon>
        <taxon>Streptomycetaceae</taxon>
        <taxon>Streptomyces</taxon>
    </lineage>
</organism>
<name>A0ABN1HGK0_9ACTN</name>
<dbReference type="EMBL" id="BAAAGU010000023">
    <property type="protein sequence ID" value="GAA0647271.1"/>
    <property type="molecule type" value="Genomic_DNA"/>
</dbReference>
<feature type="compositionally biased region" description="Polar residues" evidence="1">
    <location>
        <begin position="52"/>
        <end position="62"/>
    </location>
</feature>
<gene>
    <name evidence="2" type="ORF">GCM10009535_26310</name>
</gene>
<comment type="caution">
    <text evidence="2">The sequence shown here is derived from an EMBL/GenBank/DDBJ whole genome shotgun (WGS) entry which is preliminary data.</text>
</comment>
<protein>
    <submittedName>
        <fullName evidence="2">Uncharacterized protein</fullName>
    </submittedName>
</protein>
<feature type="compositionally biased region" description="Pro residues" evidence="1">
    <location>
        <begin position="13"/>
        <end position="22"/>
    </location>
</feature>
<sequence length="71" mass="7367">MAGEAEARSPSRPSLPAPPPPDALWQPVSAITSAQTAPTELLTCIASPPDTPSSVTRQNEPRQTYGVVCAP</sequence>